<evidence type="ECO:0000313" key="9">
    <source>
        <dbReference type="EMBL" id="KAF8764446.1"/>
    </source>
</evidence>
<dbReference type="InterPro" id="IPR035979">
    <property type="entry name" value="RBD_domain_sf"/>
</dbReference>
<evidence type="ECO:0000259" key="8">
    <source>
        <dbReference type="PROSITE" id="PS50102"/>
    </source>
</evidence>
<comment type="subunit">
    <text evidence="4">Part of the activated spliceosome B/catalytic step 1 spliceosome, one of the forms of the spliceosome which has a well-formed active site but still cannot catalyze the branching reaction and is composed of at least 52 proteins, the U2, U5 and U6 snRNAs and the pre-mRNA. Component of the minor spliceosome, which splices U12-type introns.</text>
</comment>
<reference evidence="9" key="2">
    <citation type="submission" date="2020-06" db="EMBL/GenBank/DDBJ databases">
        <authorList>
            <person name="Sheffer M."/>
        </authorList>
    </citation>
    <scope>NUCLEOTIDE SEQUENCE</scope>
</reference>
<keyword evidence="1 6" id="KW-0694">RNA-binding</keyword>
<sequence>MNPLTNVKNINKLNEIELTKGTVNKKSWHDLYKGSAWIFIGGLAYGLTEGDILCVFSQYGEIVNINHVRDKKTGKTKGFCFLCYANQKSTILAVDNLNGIKLCGRTIRVDHVANYKPPKDNEHDDEITKMLKSEGCAPKPVQAESSIPSDKEVQKKKHKKHKKEKKKKHKKRKRVEPDEEFSLANVKKEKIDEGYSKYEFPGKFKNSSKKDESSESKSSSDSSESDSTHISRKIKSDSYKTHPSTSEKLDRREKSGPDKYDKHKIENSKHKSRKENDLSSESDNESSKKRISPHIFDRTNGLSLESRGLKEKKKGHQKYEGSNSSSDENSERHRMDHRNPKNKEHIVERSNSRRHRHDSSSGSEKDLHFKENTRTMSKEREKYRRRDSLERDRRKQDSHSSYRDQRGRESPYKTDRQSYRRDSSERYERYDKYKDNKRDYGKYHSERKGR</sequence>
<comment type="caution">
    <text evidence="9">The sequence shown here is derived from an EMBL/GenBank/DDBJ whole genome shotgun (WGS) entry which is preliminary data.</text>
</comment>
<evidence type="ECO:0000256" key="5">
    <source>
        <dbReference type="ARBA" id="ARBA00074390"/>
    </source>
</evidence>
<accession>A0A8T0E264</accession>
<dbReference type="GO" id="GO:0005654">
    <property type="term" value="C:nucleoplasm"/>
    <property type="evidence" value="ECO:0007669"/>
    <property type="project" value="UniProtKB-ARBA"/>
</dbReference>
<evidence type="ECO:0000256" key="3">
    <source>
        <dbReference type="ARBA" id="ARBA00061455"/>
    </source>
</evidence>
<dbReference type="Gene3D" id="3.30.70.330">
    <property type="match status" value="1"/>
</dbReference>
<feature type="region of interest" description="Disordered" evidence="7">
    <location>
        <begin position="133"/>
        <end position="450"/>
    </location>
</feature>
<dbReference type="GO" id="GO:0071011">
    <property type="term" value="C:precatalytic spliceosome"/>
    <property type="evidence" value="ECO:0007669"/>
    <property type="project" value="TreeGrafter"/>
</dbReference>
<dbReference type="GO" id="GO:0003723">
    <property type="term" value="F:RNA binding"/>
    <property type="evidence" value="ECO:0007669"/>
    <property type="project" value="UniProtKB-UniRule"/>
</dbReference>
<evidence type="ECO:0000256" key="2">
    <source>
        <dbReference type="ARBA" id="ARBA00053249"/>
    </source>
</evidence>
<feature type="compositionally biased region" description="Basic and acidic residues" evidence="7">
    <location>
        <begin position="329"/>
        <end position="351"/>
    </location>
</feature>
<evidence type="ECO:0000313" key="10">
    <source>
        <dbReference type="Proteomes" id="UP000807504"/>
    </source>
</evidence>
<dbReference type="GO" id="GO:0071013">
    <property type="term" value="C:catalytic step 2 spliceosome"/>
    <property type="evidence" value="ECO:0007669"/>
    <property type="project" value="TreeGrafter"/>
</dbReference>
<reference evidence="9" key="1">
    <citation type="journal article" date="2020" name="bioRxiv">
        <title>Chromosome-level reference genome of the European wasp spider Argiope bruennichi: a resource for studies on range expansion and evolutionary adaptation.</title>
        <authorList>
            <person name="Sheffer M.M."/>
            <person name="Hoppe A."/>
            <person name="Krehenwinkel H."/>
            <person name="Uhl G."/>
            <person name="Kuss A.W."/>
            <person name="Jensen L."/>
            <person name="Jensen C."/>
            <person name="Gillespie R.G."/>
            <person name="Hoff K.J."/>
            <person name="Prost S."/>
        </authorList>
    </citation>
    <scope>NUCLEOTIDE SEQUENCE</scope>
</reference>
<evidence type="ECO:0000256" key="7">
    <source>
        <dbReference type="SAM" id="MobiDB-lite"/>
    </source>
</evidence>
<feature type="domain" description="RRM" evidence="8">
    <location>
        <begin position="36"/>
        <end position="114"/>
    </location>
</feature>
<dbReference type="FunFam" id="3.30.70.330:FF:000218">
    <property type="entry name" value="RNA-binding motif protein, X-linked 2"/>
    <property type="match status" value="1"/>
</dbReference>
<dbReference type="SUPFAM" id="SSF54928">
    <property type="entry name" value="RNA-binding domain, RBD"/>
    <property type="match status" value="1"/>
</dbReference>
<dbReference type="Proteomes" id="UP000807504">
    <property type="component" value="Unassembled WGS sequence"/>
</dbReference>
<keyword evidence="10" id="KW-1185">Reference proteome</keyword>
<dbReference type="PANTHER" id="PTHR45880">
    <property type="entry name" value="RNA-BINDING MOTIF PROTEIN, X-LINKED 2"/>
    <property type="match status" value="1"/>
</dbReference>
<evidence type="ECO:0000256" key="6">
    <source>
        <dbReference type="PROSITE-ProRule" id="PRU00176"/>
    </source>
</evidence>
<feature type="compositionally biased region" description="Basic and acidic residues" evidence="7">
    <location>
        <begin position="186"/>
        <end position="215"/>
    </location>
</feature>
<evidence type="ECO:0000256" key="4">
    <source>
        <dbReference type="ARBA" id="ARBA00064744"/>
    </source>
</evidence>
<name>A0A8T0E264_ARGBR</name>
<dbReference type="CDD" id="cd12411">
    <property type="entry name" value="RRM_ist3_like"/>
    <property type="match status" value="1"/>
</dbReference>
<dbReference type="Pfam" id="PF00076">
    <property type="entry name" value="RRM_1"/>
    <property type="match status" value="1"/>
</dbReference>
<dbReference type="InterPro" id="IPR045844">
    <property type="entry name" value="RRM_Ist3-like"/>
</dbReference>
<dbReference type="InterPro" id="IPR000504">
    <property type="entry name" value="RRM_dom"/>
</dbReference>
<dbReference type="InterPro" id="IPR051847">
    <property type="entry name" value="RNA_proc/Spliceosome_comp"/>
</dbReference>
<dbReference type="InterPro" id="IPR012677">
    <property type="entry name" value="Nucleotide-bd_a/b_plait_sf"/>
</dbReference>
<comment type="function">
    <text evidence="2">Involved in pre-mRNA splicing as component of the activated spliceosome. As a component of the minor spliceosome, involved in the splicing of U12-type introns in pre-mRNAs.</text>
</comment>
<dbReference type="SMART" id="SM00360">
    <property type="entry name" value="RRM"/>
    <property type="match status" value="1"/>
</dbReference>
<feature type="compositionally biased region" description="Basic residues" evidence="7">
    <location>
        <begin position="154"/>
        <end position="174"/>
    </location>
</feature>
<feature type="compositionally biased region" description="Basic and acidic residues" evidence="7">
    <location>
        <begin position="363"/>
        <end position="450"/>
    </location>
</feature>
<gene>
    <name evidence="9" type="ORF">HNY73_022517</name>
</gene>
<comment type="similarity">
    <text evidence="3">Belongs to the IST3 family.</text>
</comment>
<evidence type="ECO:0000256" key="1">
    <source>
        <dbReference type="ARBA" id="ARBA00022884"/>
    </source>
</evidence>
<dbReference type="EMBL" id="JABXBU010002231">
    <property type="protein sequence ID" value="KAF8764446.1"/>
    <property type="molecule type" value="Genomic_DNA"/>
</dbReference>
<dbReference type="GO" id="GO:0000398">
    <property type="term" value="P:mRNA splicing, via spliceosome"/>
    <property type="evidence" value="ECO:0007669"/>
    <property type="project" value="InterPro"/>
</dbReference>
<feature type="compositionally biased region" description="Basic and acidic residues" evidence="7">
    <location>
        <begin position="226"/>
        <end position="277"/>
    </location>
</feature>
<dbReference type="PANTHER" id="PTHR45880:SF1">
    <property type="entry name" value="RNA-BINDING MOTIF PROTEIN, X-LINKED 2"/>
    <property type="match status" value="1"/>
</dbReference>
<dbReference type="AlphaFoldDB" id="A0A8T0E264"/>
<proteinExistence type="inferred from homology"/>
<dbReference type="GO" id="GO:0005686">
    <property type="term" value="C:U2 snRNP"/>
    <property type="evidence" value="ECO:0007669"/>
    <property type="project" value="TreeGrafter"/>
</dbReference>
<protein>
    <recommendedName>
        <fullName evidence="5">RNA-binding motif protein, X-linked 2</fullName>
    </recommendedName>
</protein>
<organism evidence="9 10">
    <name type="scientific">Argiope bruennichi</name>
    <name type="common">Wasp spider</name>
    <name type="synonym">Aranea bruennichi</name>
    <dbReference type="NCBI Taxonomy" id="94029"/>
    <lineage>
        <taxon>Eukaryota</taxon>
        <taxon>Metazoa</taxon>
        <taxon>Ecdysozoa</taxon>
        <taxon>Arthropoda</taxon>
        <taxon>Chelicerata</taxon>
        <taxon>Arachnida</taxon>
        <taxon>Araneae</taxon>
        <taxon>Araneomorphae</taxon>
        <taxon>Entelegynae</taxon>
        <taxon>Araneoidea</taxon>
        <taxon>Araneidae</taxon>
        <taxon>Argiope</taxon>
    </lineage>
</organism>
<dbReference type="PROSITE" id="PS50102">
    <property type="entry name" value="RRM"/>
    <property type="match status" value="1"/>
</dbReference>